<dbReference type="PANTHER" id="PTHR45996">
    <property type="entry name" value="AGAP001464-PB"/>
    <property type="match status" value="1"/>
</dbReference>
<keyword evidence="6" id="KW-0238">DNA-binding</keyword>
<keyword evidence="14" id="KW-1185">Reference proteome</keyword>
<evidence type="ECO:0000256" key="7">
    <source>
        <dbReference type="ARBA" id="ARBA00023136"/>
    </source>
</evidence>
<keyword evidence="9" id="KW-0804">Transcription</keyword>
<organism evidence="13 14">
    <name type="scientific">Apodemus speciosus</name>
    <name type="common">Large Japanese field mouse</name>
    <dbReference type="NCBI Taxonomy" id="105296"/>
    <lineage>
        <taxon>Eukaryota</taxon>
        <taxon>Metazoa</taxon>
        <taxon>Chordata</taxon>
        <taxon>Craniata</taxon>
        <taxon>Vertebrata</taxon>
        <taxon>Euteleostomi</taxon>
        <taxon>Mammalia</taxon>
        <taxon>Eutheria</taxon>
        <taxon>Euarchontoglires</taxon>
        <taxon>Glires</taxon>
        <taxon>Rodentia</taxon>
        <taxon>Myomorpha</taxon>
        <taxon>Muroidea</taxon>
        <taxon>Muridae</taxon>
        <taxon>Murinae</taxon>
        <taxon>Apodemus</taxon>
    </lineage>
</organism>
<keyword evidence="1" id="KW-0812">Transmembrane</keyword>
<evidence type="ECO:0000256" key="10">
    <source>
        <dbReference type="ARBA" id="ARBA00023180"/>
    </source>
</evidence>
<evidence type="ECO:0000256" key="11">
    <source>
        <dbReference type="ARBA" id="ARBA00023242"/>
    </source>
</evidence>
<keyword evidence="10" id="KW-0325">Glycoprotein</keyword>
<evidence type="ECO:0000313" key="13">
    <source>
        <dbReference type="EMBL" id="GAB1287769.1"/>
    </source>
</evidence>
<comment type="caution">
    <text evidence="13">The sequence shown here is derived from an EMBL/GenBank/DDBJ whole genome shotgun (WGS) entry which is preliminary data.</text>
</comment>
<evidence type="ECO:0000256" key="8">
    <source>
        <dbReference type="ARBA" id="ARBA00023159"/>
    </source>
</evidence>
<feature type="region of interest" description="Disordered" evidence="12">
    <location>
        <begin position="45"/>
        <end position="67"/>
    </location>
</feature>
<evidence type="ECO:0000256" key="3">
    <source>
        <dbReference type="ARBA" id="ARBA00022968"/>
    </source>
</evidence>
<keyword evidence="2" id="KW-0256">Endoplasmic reticulum</keyword>
<keyword evidence="4" id="KW-1133">Transmembrane helix</keyword>
<dbReference type="InterPro" id="IPR051381">
    <property type="entry name" value="CREB_ATF_subfamily"/>
</dbReference>
<dbReference type="PANTHER" id="PTHR45996:SF2">
    <property type="entry name" value="CYCLIC AMP-RESPONSIVE ELEMENT-BINDING PROTEIN 3-LIKE PROTEIN 4"/>
    <property type="match status" value="1"/>
</dbReference>
<accession>A0ABQ0EL29</accession>
<keyword evidence="7" id="KW-0472">Membrane</keyword>
<dbReference type="EMBL" id="BAAFST010000003">
    <property type="protein sequence ID" value="GAB1287769.1"/>
    <property type="molecule type" value="Genomic_DNA"/>
</dbReference>
<evidence type="ECO:0000256" key="1">
    <source>
        <dbReference type="ARBA" id="ARBA00022692"/>
    </source>
</evidence>
<evidence type="ECO:0000256" key="6">
    <source>
        <dbReference type="ARBA" id="ARBA00023125"/>
    </source>
</evidence>
<evidence type="ECO:0000256" key="12">
    <source>
        <dbReference type="SAM" id="MobiDB-lite"/>
    </source>
</evidence>
<keyword evidence="5" id="KW-0805">Transcription regulation</keyword>
<keyword evidence="8" id="KW-0010">Activator</keyword>
<evidence type="ECO:0000256" key="2">
    <source>
        <dbReference type="ARBA" id="ARBA00022824"/>
    </source>
</evidence>
<protein>
    <submittedName>
        <fullName evidence="13">Cyclic AMP-responsive element-binding protein 3-like protein 4</fullName>
    </submittedName>
</protein>
<evidence type="ECO:0000256" key="9">
    <source>
        <dbReference type="ARBA" id="ARBA00023163"/>
    </source>
</evidence>
<name>A0ABQ0EL29_APOSI</name>
<keyword evidence="11" id="KW-0539">Nucleus</keyword>
<evidence type="ECO:0000256" key="4">
    <source>
        <dbReference type="ARBA" id="ARBA00022989"/>
    </source>
</evidence>
<evidence type="ECO:0000313" key="14">
    <source>
        <dbReference type="Proteomes" id="UP001623349"/>
    </source>
</evidence>
<proteinExistence type="predicted"/>
<dbReference type="Proteomes" id="UP001623349">
    <property type="component" value="Unassembled WGS sequence"/>
</dbReference>
<gene>
    <name evidence="13" type="ORF">APTSU1_000299900</name>
</gene>
<keyword evidence="3" id="KW-0735">Signal-anchor</keyword>
<reference evidence="13 14" key="1">
    <citation type="submission" date="2024-08" db="EMBL/GenBank/DDBJ databases">
        <title>The draft genome of Apodemus speciosus.</title>
        <authorList>
            <person name="Nabeshima K."/>
            <person name="Suzuki S."/>
            <person name="Onuma M."/>
        </authorList>
    </citation>
    <scope>NUCLEOTIDE SEQUENCE [LARGE SCALE GENOMIC DNA]</scope>
    <source>
        <strain evidence="13">IB14-021</strain>
    </source>
</reference>
<sequence length="230" mass="25213">MSKKEKHQNGGVKDLRLLLSGLEKHEPDDFLNLLIDPNMIYCSETSPGSDGGVPEDPRSPASQAPSSPALYEVVYEAGALQGTQREAGPTFGLISIQIDQWSPAFMVPDACAVSGQPSDARRHILPRVGTGAPAPPTARNEAPVLRSRETLVREIGVLLKHLEEKRETPGKEMIQPRGRGRELGPKERALVCKQEDPSWEIRPQHPHHRLHIPLARMLCGPVGNSVSKED</sequence>
<evidence type="ECO:0000256" key="5">
    <source>
        <dbReference type="ARBA" id="ARBA00023015"/>
    </source>
</evidence>